<accession>A0A0E9TGD5</accession>
<protein>
    <submittedName>
        <fullName evidence="1">Uncharacterized protein</fullName>
    </submittedName>
</protein>
<organism evidence="1">
    <name type="scientific">Anguilla anguilla</name>
    <name type="common">European freshwater eel</name>
    <name type="synonym">Muraena anguilla</name>
    <dbReference type="NCBI Taxonomy" id="7936"/>
    <lineage>
        <taxon>Eukaryota</taxon>
        <taxon>Metazoa</taxon>
        <taxon>Chordata</taxon>
        <taxon>Craniata</taxon>
        <taxon>Vertebrata</taxon>
        <taxon>Euteleostomi</taxon>
        <taxon>Actinopterygii</taxon>
        <taxon>Neopterygii</taxon>
        <taxon>Teleostei</taxon>
        <taxon>Anguilliformes</taxon>
        <taxon>Anguillidae</taxon>
        <taxon>Anguilla</taxon>
    </lineage>
</organism>
<evidence type="ECO:0000313" key="1">
    <source>
        <dbReference type="EMBL" id="JAH52522.1"/>
    </source>
</evidence>
<dbReference type="EMBL" id="GBXM01056055">
    <property type="protein sequence ID" value="JAH52522.1"/>
    <property type="molecule type" value="Transcribed_RNA"/>
</dbReference>
<sequence>MKDTPPLLFPTFIQYGYRKTRTRVHVCVVCVCELKRLKHALEYLQQSHLHWKS</sequence>
<name>A0A0E9TGD5_ANGAN</name>
<proteinExistence type="predicted"/>
<dbReference type="AlphaFoldDB" id="A0A0E9TGD5"/>
<reference evidence="1" key="2">
    <citation type="journal article" date="2015" name="Fish Shellfish Immunol.">
        <title>Early steps in the European eel (Anguilla anguilla)-Vibrio vulnificus interaction in the gills: Role of the RtxA13 toxin.</title>
        <authorList>
            <person name="Callol A."/>
            <person name="Pajuelo D."/>
            <person name="Ebbesson L."/>
            <person name="Teles M."/>
            <person name="MacKenzie S."/>
            <person name="Amaro C."/>
        </authorList>
    </citation>
    <scope>NUCLEOTIDE SEQUENCE</scope>
</reference>
<reference evidence="1" key="1">
    <citation type="submission" date="2014-11" db="EMBL/GenBank/DDBJ databases">
        <authorList>
            <person name="Amaro Gonzalez C."/>
        </authorList>
    </citation>
    <scope>NUCLEOTIDE SEQUENCE</scope>
</reference>